<feature type="non-terminal residue" evidence="6">
    <location>
        <position position="1"/>
    </location>
</feature>
<dbReference type="GO" id="GO:0046872">
    <property type="term" value="F:metal ion binding"/>
    <property type="evidence" value="ECO:0007669"/>
    <property type="project" value="UniProtKB-KW"/>
</dbReference>
<dbReference type="Pfam" id="PF09261">
    <property type="entry name" value="Alpha-mann_mid"/>
    <property type="match status" value="1"/>
</dbReference>
<proteinExistence type="inferred from homology"/>
<dbReference type="Gene3D" id="3.20.110.10">
    <property type="entry name" value="Glycoside hydrolase 38, N terminal domain"/>
    <property type="match status" value="1"/>
</dbReference>
<dbReference type="PANTHER" id="PTHR46017:SF1">
    <property type="entry name" value="ALPHA-MANNOSIDASE 2C1"/>
    <property type="match status" value="1"/>
</dbReference>
<keyword evidence="4" id="KW-0326">Glycosidase</keyword>
<evidence type="ECO:0000256" key="4">
    <source>
        <dbReference type="ARBA" id="ARBA00023295"/>
    </source>
</evidence>
<evidence type="ECO:0000256" key="3">
    <source>
        <dbReference type="ARBA" id="ARBA00022801"/>
    </source>
</evidence>
<evidence type="ECO:0000313" key="6">
    <source>
        <dbReference type="EMBL" id="HHF08517.1"/>
    </source>
</evidence>
<protein>
    <submittedName>
        <fullName evidence="6">Alpha-mannosidase</fullName>
    </submittedName>
</protein>
<dbReference type="InterPro" id="IPR037094">
    <property type="entry name" value="Glyco_hydro_38_cen_sf"/>
</dbReference>
<feature type="domain" description="Glycoside hydrolase family 38 central" evidence="5">
    <location>
        <begin position="414"/>
        <end position="490"/>
    </location>
</feature>
<evidence type="ECO:0000256" key="2">
    <source>
        <dbReference type="ARBA" id="ARBA00022723"/>
    </source>
</evidence>
<name>A0A7C5DUZ1_9BACT</name>
<comment type="similarity">
    <text evidence="1">Belongs to the glycosyl hydrolase 38 family.</text>
</comment>
<dbReference type="SMART" id="SM00872">
    <property type="entry name" value="Alpha-mann_mid"/>
    <property type="match status" value="1"/>
</dbReference>
<dbReference type="AlphaFoldDB" id="A0A7C5DUZ1"/>
<dbReference type="InterPro" id="IPR011682">
    <property type="entry name" value="Glyco_hydro_38_C"/>
</dbReference>
<keyword evidence="3" id="KW-0378">Hydrolase</keyword>
<organism evidence="6">
    <name type="scientific">Kosmotoga arenicorallina</name>
    <dbReference type="NCBI Taxonomy" id="688066"/>
    <lineage>
        <taxon>Bacteria</taxon>
        <taxon>Thermotogati</taxon>
        <taxon>Thermotogota</taxon>
        <taxon>Thermotogae</taxon>
        <taxon>Kosmotogales</taxon>
        <taxon>Kosmotogaceae</taxon>
        <taxon>Kosmotoga</taxon>
    </lineage>
</organism>
<gene>
    <name evidence="6" type="ORF">ENL26_01930</name>
</gene>
<dbReference type="GO" id="GO:0006013">
    <property type="term" value="P:mannose metabolic process"/>
    <property type="evidence" value="ECO:0007669"/>
    <property type="project" value="InterPro"/>
</dbReference>
<reference evidence="6" key="1">
    <citation type="journal article" date="2020" name="mSystems">
        <title>Genome- and Community-Level Interaction Insights into Carbon Utilization and Element Cycling Functions of Hydrothermarchaeota in Hydrothermal Sediment.</title>
        <authorList>
            <person name="Zhou Z."/>
            <person name="Liu Y."/>
            <person name="Xu W."/>
            <person name="Pan J."/>
            <person name="Luo Z.H."/>
            <person name="Li M."/>
        </authorList>
    </citation>
    <scope>NUCLEOTIDE SEQUENCE [LARGE SCALE GENOMIC DNA]</scope>
    <source>
        <strain evidence="6">HyVt-80</strain>
    </source>
</reference>
<evidence type="ECO:0000259" key="5">
    <source>
        <dbReference type="SMART" id="SM00872"/>
    </source>
</evidence>
<dbReference type="SUPFAM" id="SSF74650">
    <property type="entry name" value="Galactose mutarotase-like"/>
    <property type="match status" value="1"/>
</dbReference>
<dbReference type="Pfam" id="PF07748">
    <property type="entry name" value="Glyco_hydro_38C"/>
    <property type="match status" value="1"/>
</dbReference>
<dbReference type="InterPro" id="IPR027291">
    <property type="entry name" value="Glyco_hydro_38_N_sf"/>
</dbReference>
<dbReference type="Gene3D" id="2.70.98.30">
    <property type="entry name" value="Golgi alpha-mannosidase II, domain 4"/>
    <property type="match status" value="1"/>
</dbReference>
<dbReference type="FunFam" id="3.20.110.10:FF:000002">
    <property type="entry name" value="alpha-mannosidase 2C1 isoform X1"/>
    <property type="match status" value="1"/>
</dbReference>
<dbReference type="PANTHER" id="PTHR46017">
    <property type="entry name" value="ALPHA-MANNOSIDASE 2C1"/>
    <property type="match status" value="1"/>
</dbReference>
<dbReference type="Proteomes" id="UP000886129">
    <property type="component" value="Unassembled WGS sequence"/>
</dbReference>
<dbReference type="InterPro" id="IPR000602">
    <property type="entry name" value="Glyco_hydro_38_N"/>
</dbReference>
<dbReference type="SUPFAM" id="SSF88688">
    <property type="entry name" value="Families 57/38 glycoside transferase middle domain"/>
    <property type="match status" value="1"/>
</dbReference>
<dbReference type="Pfam" id="PF01074">
    <property type="entry name" value="Glyco_hydro_38N"/>
    <property type="match status" value="1"/>
</dbReference>
<dbReference type="CDD" id="cd10789">
    <property type="entry name" value="GH38N_AMII_ER_cytosolic"/>
    <property type="match status" value="1"/>
</dbReference>
<dbReference type="GO" id="GO:0009313">
    <property type="term" value="P:oligosaccharide catabolic process"/>
    <property type="evidence" value="ECO:0007669"/>
    <property type="project" value="TreeGrafter"/>
</dbReference>
<dbReference type="InterPro" id="IPR028995">
    <property type="entry name" value="Glyco_hydro_57/38_cen_sf"/>
</dbReference>
<sequence length="655" mass="75239">VADGKEHQLAIQTVPKGLFGSSVFEPAFESSSLLLVDKGIDTSIRLFHMAIEVLKYTDNQLLAEKLAEFIDEAFSKIRIPRDSESYFKTVRDNPSLHPEISKIWNPEKFPRSVGNSLSVEQRDSIMQAATLLKKKLEGLKKLIPPSGKLVISGHAHIDYAWLWPIEETKRKIRRTFANSIRLAKKYGDFVYVQSSAQMYKDIKEKDPVLYKEIKELVKKGNWIPIGGMWVENDCNVPAAESLIRQLLMGQRFFAREFGVKSKTGWLPDVFGFSWILPQILKSAGIEYFFSIKLSWNEKNKMPSDLFRWRGIDGTEVIYHSFDNPNGNYNAHIEPFDITQTWNNYKDKRNYPASLLTFGYGDGGGGPTDEMIENYKILKDFPGMPKLEMKSPEEFFKAIPAPEKLPVWDNELYFELHRGTLTSQARTKALHKKVEDLLYEAELLSTLAYEDRDYPGERINRIWEILLHNEFHDILPGSSIGEVYSDAERELSQASEELKLIKGEALNILTKTSDDSITVLNAGTHPKPLLFYKDLDGKALKRSNGEILKPQRTHNGNWLYFSENHIEAFSFENLEILNEAVEPNVSEESAETFKASNALENEFVKVTVHEDGTLSIYDKEMDREVFTESGNQLWLYSDVPAYWDAWDIDYHHKKYG</sequence>
<dbReference type="SUPFAM" id="SSF88713">
    <property type="entry name" value="Glycoside hydrolase/deacetylase"/>
    <property type="match status" value="1"/>
</dbReference>
<dbReference type="InterPro" id="IPR011330">
    <property type="entry name" value="Glyco_hydro/deAcase_b/a-brl"/>
</dbReference>
<comment type="caution">
    <text evidence="6">The sequence shown here is derived from an EMBL/GenBank/DDBJ whole genome shotgun (WGS) entry which is preliminary data.</text>
</comment>
<dbReference type="GO" id="GO:0004559">
    <property type="term" value="F:alpha-mannosidase activity"/>
    <property type="evidence" value="ECO:0007669"/>
    <property type="project" value="InterPro"/>
</dbReference>
<dbReference type="InterPro" id="IPR011013">
    <property type="entry name" value="Gal_mutarotase_sf_dom"/>
</dbReference>
<dbReference type="GO" id="GO:0030246">
    <property type="term" value="F:carbohydrate binding"/>
    <property type="evidence" value="ECO:0007669"/>
    <property type="project" value="InterPro"/>
</dbReference>
<dbReference type="Gene3D" id="1.20.1270.50">
    <property type="entry name" value="Glycoside hydrolase family 38, central domain"/>
    <property type="match status" value="1"/>
</dbReference>
<evidence type="ECO:0000256" key="1">
    <source>
        <dbReference type="ARBA" id="ARBA00009792"/>
    </source>
</evidence>
<keyword evidence="2" id="KW-0479">Metal-binding</keyword>
<dbReference type="InterPro" id="IPR015341">
    <property type="entry name" value="Glyco_hydro_38_cen"/>
</dbReference>
<dbReference type="EMBL" id="DRTH01000113">
    <property type="protein sequence ID" value="HHF08517.1"/>
    <property type="molecule type" value="Genomic_DNA"/>
</dbReference>
<feature type="non-terminal residue" evidence="6">
    <location>
        <position position="655"/>
    </location>
</feature>
<dbReference type="FunFam" id="1.20.1270.50:FF:000004">
    <property type="entry name" value="alpha-mannosidase 2C1 isoform X1"/>
    <property type="match status" value="1"/>
</dbReference>
<accession>A0A7C5DUZ1</accession>